<keyword evidence="2" id="KW-1185">Reference proteome</keyword>
<dbReference type="Proteomes" id="UP000569914">
    <property type="component" value="Unassembled WGS sequence"/>
</dbReference>
<protein>
    <recommendedName>
        <fullName evidence="3">DUF559 domain-containing protein</fullName>
    </recommendedName>
</protein>
<reference evidence="1 2" key="1">
    <citation type="submission" date="2020-07" db="EMBL/GenBank/DDBJ databases">
        <title>Sequencing the genomes of 1000 actinobacteria strains.</title>
        <authorList>
            <person name="Klenk H.-P."/>
        </authorList>
    </citation>
    <scope>NUCLEOTIDE SEQUENCE [LARGE SCALE GENOMIC DNA]</scope>
    <source>
        <strain evidence="1 2">DSM 22083</strain>
    </source>
</reference>
<comment type="caution">
    <text evidence="1">The sequence shown here is derived from an EMBL/GenBank/DDBJ whole genome shotgun (WGS) entry which is preliminary data.</text>
</comment>
<proteinExistence type="predicted"/>
<name>A0A7Y9LBB6_9ACTN</name>
<evidence type="ECO:0000313" key="2">
    <source>
        <dbReference type="Proteomes" id="UP000569914"/>
    </source>
</evidence>
<dbReference type="AlphaFoldDB" id="A0A7Y9LBB6"/>
<sequence length="86" mass="9905">MRVSSDRVPPPGIRLHRGRIPPDLIMERQGLRCTVPALCWRTNVEVWCGSQQYFVDAAFVRLLLGIEVDGYAVHGQRGQFERDRQK</sequence>
<accession>A0A7Y9LBB6</accession>
<evidence type="ECO:0008006" key="3">
    <source>
        <dbReference type="Google" id="ProtNLM"/>
    </source>
</evidence>
<dbReference type="RefSeq" id="WP_179755435.1">
    <property type="nucleotide sequence ID" value="NZ_JACCBU010000001.1"/>
</dbReference>
<dbReference type="EMBL" id="JACCBU010000001">
    <property type="protein sequence ID" value="NYE73724.1"/>
    <property type="molecule type" value="Genomic_DNA"/>
</dbReference>
<gene>
    <name evidence="1" type="ORF">BKA15_005053</name>
</gene>
<organism evidence="1 2">
    <name type="scientific">Microlunatus parietis</name>
    <dbReference type="NCBI Taxonomy" id="682979"/>
    <lineage>
        <taxon>Bacteria</taxon>
        <taxon>Bacillati</taxon>
        <taxon>Actinomycetota</taxon>
        <taxon>Actinomycetes</taxon>
        <taxon>Propionibacteriales</taxon>
        <taxon>Propionibacteriaceae</taxon>
        <taxon>Microlunatus</taxon>
    </lineage>
</organism>
<evidence type="ECO:0000313" key="1">
    <source>
        <dbReference type="EMBL" id="NYE73724.1"/>
    </source>
</evidence>